<evidence type="ECO:0000313" key="3">
    <source>
        <dbReference type="Proteomes" id="UP000007800"/>
    </source>
</evidence>
<accession>C5LY19</accession>
<organism evidence="3">
    <name type="scientific">Perkinsus marinus (strain ATCC 50983 / TXsc)</name>
    <dbReference type="NCBI Taxonomy" id="423536"/>
    <lineage>
        <taxon>Eukaryota</taxon>
        <taxon>Sar</taxon>
        <taxon>Alveolata</taxon>
        <taxon>Perkinsozoa</taxon>
        <taxon>Perkinsea</taxon>
        <taxon>Perkinsida</taxon>
        <taxon>Perkinsidae</taxon>
        <taxon>Perkinsus</taxon>
    </lineage>
</organism>
<dbReference type="InParanoid" id="C5LY19"/>
<dbReference type="EMBL" id="GG686772">
    <property type="protein sequence ID" value="EEQ98349.1"/>
    <property type="molecule type" value="Genomic_DNA"/>
</dbReference>
<gene>
    <name evidence="2" type="ORF">Pmar_PMAR013698</name>
</gene>
<evidence type="ECO:0000313" key="2">
    <source>
        <dbReference type="EMBL" id="EEQ98349.1"/>
    </source>
</evidence>
<protein>
    <submittedName>
        <fullName evidence="2">Uncharacterized protein</fullName>
    </submittedName>
</protein>
<dbReference type="AlphaFoldDB" id="C5LY19"/>
<dbReference type="GeneID" id="9040817"/>
<keyword evidence="3" id="KW-1185">Reference proteome</keyword>
<name>C5LY19_PERM5</name>
<feature type="non-terminal residue" evidence="2">
    <location>
        <position position="66"/>
    </location>
</feature>
<evidence type="ECO:0000256" key="1">
    <source>
        <dbReference type="SAM" id="MobiDB-lite"/>
    </source>
</evidence>
<feature type="compositionally biased region" description="Polar residues" evidence="1">
    <location>
        <begin position="9"/>
        <end position="18"/>
    </location>
</feature>
<dbReference type="Proteomes" id="UP000007800">
    <property type="component" value="Unassembled WGS sequence"/>
</dbReference>
<feature type="region of interest" description="Disordered" evidence="1">
    <location>
        <begin position="1"/>
        <end position="26"/>
    </location>
</feature>
<reference evidence="2 3" key="1">
    <citation type="submission" date="2008-07" db="EMBL/GenBank/DDBJ databases">
        <authorList>
            <person name="El-Sayed N."/>
            <person name="Caler E."/>
            <person name="Inman J."/>
            <person name="Amedeo P."/>
            <person name="Hass B."/>
            <person name="Wortman J."/>
        </authorList>
    </citation>
    <scope>NUCLEOTIDE SEQUENCE [LARGE SCALE GENOMIC DNA]</scope>
    <source>
        <strain evidence="3">ATCC 50983 / TXsc</strain>
    </source>
</reference>
<dbReference type="RefSeq" id="XP_002765632.1">
    <property type="nucleotide sequence ID" value="XM_002765586.1"/>
</dbReference>
<proteinExistence type="predicted"/>
<sequence length="66" mass="7179">ATRRPQPAVSPSSLSSTPPEAGGLPWVGDSLKLWTDTRGKALQESYDEFIRRPEAFPAHIAALHPL</sequence>
<feature type="non-terminal residue" evidence="2">
    <location>
        <position position="1"/>
    </location>
</feature>